<sequence length="259" mass="29309">MKVLHALIFGALVVTTPLSAEPATSESHFQTAVSTYMGVANLQRAADEGDMDALYAIYLMHRDDLSPLATPHKANGIKAKLIRANHKPTVERESLELLGMKSFTDELDWHGSRKQRDGLKLAKRLADHGYTPARFFTALNHTEERVPGAYRVQGIVEMRRLAGEQYPPARKYVSEKTRIPYGLTLDQITEDVRSGKPSAMVILGDLLHEGWVLPENRPEAQRLYAYASQLGYKEAESRVRKETGFFARQWKKLKHLSFF</sequence>
<name>A0A1M5TGQ9_9GAMM</name>
<dbReference type="RefSeq" id="WP_067665586.1">
    <property type="nucleotide sequence ID" value="NZ_FQXG01000003.1"/>
</dbReference>
<feature type="signal peptide" evidence="1">
    <location>
        <begin position="1"/>
        <end position="20"/>
    </location>
</feature>
<accession>A0A1M5TGQ9</accession>
<dbReference type="Proteomes" id="UP000184268">
    <property type="component" value="Unassembled WGS sequence"/>
</dbReference>
<organism evidence="2 3">
    <name type="scientific">Ferrimonas marina</name>
    <dbReference type="NCBI Taxonomy" id="299255"/>
    <lineage>
        <taxon>Bacteria</taxon>
        <taxon>Pseudomonadati</taxon>
        <taxon>Pseudomonadota</taxon>
        <taxon>Gammaproteobacteria</taxon>
        <taxon>Alteromonadales</taxon>
        <taxon>Ferrimonadaceae</taxon>
        <taxon>Ferrimonas</taxon>
    </lineage>
</organism>
<keyword evidence="1" id="KW-0732">Signal</keyword>
<keyword evidence="3" id="KW-1185">Reference proteome</keyword>
<gene>
    <name evidence="2" type="ORF">SAMN02745129_2142</name>
</gene>
<proteinExistence type="predicted"/>
<feature type="chain" id="PRO_5009913934" description="Sel1 repeat-containing protein" evidence="1">
    <location>
        <begin position="21"/>
        <end position="259"/>
    </location>
</feature>
<reference evidence="2 3" key="1">
    <citation type="submission" date="2016-11" db="EMBL/GenBank/DDBJ databases">
        <authorList>
            <person name="Jaros S."/>
            <person name="Januszkiewicz K."/>
            <person name="Wedrychowicz H."/>
        </authorList>
    </citation>
    <scope>NUCLEOTIDE SEQUENCE [LARGE SCALE GENOMIC DNA]</scope>
    <source>
        <strain evidence="2 3">DSM 16917</strain>
    </source>
</reference>
<dbReference type="InterPro" id="IPR011990">
    <property type="entry name" value="TPR-like_helical_dom_sf"/>
</dbReference>
<dbReference type="Gene3D" id="1.25.40.10">
    <property type="entry name" value="Tetratricopeptide repeat domain"/>
    <property type="match status" value="1"/>
</dbReference>
<dbReference type="EMBL" id="FQXG01000003">
    <property type="protein sequence ID" value="SHH50015.1"/>
    <property type="molecule type" value="Genomic_DNA"/>
</dbReference>
<evidence type="ECO:0000313" key="2">
    <source>
        <dbReference type="EMBL" id="SHH50015.1"/>
    </source>
</evidence>
<evidence type="ECO:0008006" key="4">
    <source>
        <dbReference type="Google" id="ProtNLM"/>
    </source>
</evidence>
<dbReference type="SUPFAM" id="SSF81901">
    <property type="entry name" value="HCP-like"/>
    <property type="match status" value="1"/>
</dbReference>
<evidence type="ECO:0000313" key="3">
    <source>
        <dbReference type="Proteomes" id="UP000184268"/>
    </source>
</evidence>
<protein>
    <recommendedName>
        <fullName evidence="4">Sel1 repeat-containing protein</fullName>
    </recommendedName>
</protein>
<evidence type="ECO:0000256" key="1">
    <source>
        <dbReference type="SAM" id="SignalP"/>
    </source>
</evidence>
<dbReference type="AlphaFoldDB" id="A0A1M5TGQ9"/>